<feature type="region of interest" description="Disordered" evidence="1">
    <location>
        <begin position="105"/>
        <end position="178"/>
    </location>
</feature>
<proteinExistence type="predicted"/>
<protein>
    <submittedName>
        <fullName evidence="2">Uncharacterized protein</fullName>
    </submittedName>
</protein>
<sequence>MAGNWIVRSVSVVCVVTLNTEERKVRRRTFSGCKGLYPVEHDTATTLQAEEDVTRNGACPELAGLVFWGRRSRDPQLKYNINKAPYQHWVRRWILCEGLSKIPNEERTKSDVEESARQTGSMRCRNDKNRKNKERLSDNRRNTNPASTQDSINSPLQISSNGYSKKSTSPYFPRLRNDAYDDSVYPRYQSSASPSYQETLRDDYQRKYVDNADLHQPVKSTGELNSAIRRVSMRAQFPQVDREEDTVASASEIQEDVSRVVFRDEEGDSEGDLGSIVEGRYYDSNLVRIKTPVAKSGAHTTHEQEQILLDALHHKMNDSDHPRGFDQGLAEMLEEKILRVYRKREKVCAVRRTIYYVFVDLEKVNDRGNVLREYVIPQTCRYRGSKFDCGLSISCVLAGGKPLDLCSGGMLWSCCVNKIKLEEHGDTTVGTLQNAMPHTVISMIGNGVCLFRAISCLLYDTQVMAREVREQIVSHVVANWEEFVIMSQDSNAGITINLNLT</sequence>
<feature type="compositionally biased region" description="Polar residues" evidence="1">
    <location>
        <begin position="142"/>
        <end position="170"/>
    </location>
</feature>
<name>A0A7R9IE40_9NEOP</name>
<feature type="compositionally biased region" description="Basic and acidic residues" evidence="1">
    <location>
        <begin position="124"/>
        <end position="141"/>
    </location>
</feature>
<reference evidence="2" key="1">
    <citation type="submission" date="2020-11" db="EMBL/GenBank/DDBJ databases">
        <authorList>
            <person name="Tran Van P."/>
        </authorList>
    </citation>
    <scope>NUCLEOTIDE SEQUENCE</scope>
</reference>
<evidence type="ECO:0000313" key="2">
    <source>
        <dbReference type="EMBL" id="CAD7456671.1"/>
    </source>
</evidence>
<evidence type="ECO:0000256" key="1">
    <source>
        <dbReference type="SAM" id="MobiDB-lite"/>
    </source>
</evidence>
<dbReference type="Gene3D" id="3.90.70.80">
    <property type="match status" value="1"/>
</dbReference>
<organism evidence="2">
    <name type="scientific">Timema tahoe</name>
    <dbReference type="NCBI Taxonomy" id="61484"/>
    <lineage>
        <taxon>Eukaryota</taxon>
        <taxon>Metazoa</taxon>
        <taxon>Ecdysozoa</taxon>
        <taxon>Arthropoda</taxon>
        <taxon>Hexapoda</taxon>
        <taxon>Insecta</taxon>
        <taxon>Pterygota</taxon>
        <taxon>Neoptera</taxon>
        <taxon>Polyneoptera</taxon>
        <taxon>Phasmatodea</taxon>
        <taxon>Timematodea</taxon>
        <taxon>Timematoidea</taxon>
        <taxon>Timematidae</taxon>
        <taxon>Timema</taxon>
    </lineage>
</organism>
<accession>A0A7R9IE40</accession>
<feature type="compositionally biased region" description="Basic and acidic residues" evidence="1">
    <location>
        <begin position="105"/>
        <end position="116"/>
    </location>
</feature>
<dbReference type="EMBL" id="OE001369">
    <property type="protein sequence ID" value="CAD7456671.1"/>
    <property type="molecule type" value="Genomic_DNA"/>
</dbReference>
<dbReference type="AlphaFoldDB" id="A0A7R9IE40"/>
<gene>
    <name evidence="2" type="ORF">TTEB3V08_LOCUS4694</name>
</gene>